<feature type="non-terminal residue" evidence="11">
    <location>
        <position position="276"/>
    </location>
</feature>
<organism evidence="11">
    <name type="scientific">marine sediment metagenome</name>
    <dbReference type="NCBI Taxonomy" id="412755"/>
    <lineage>
        <taxon>unclassified sequences</taxon>
        <taxon>metagenomes</taxon>
        <taxon>ecological metagenomes</taxon>
    </lineage>
</organism>
<sequence length="276" mass="31848">SHELWLKNPRLLQHYQERFRHILVDEFQDTNTIQYAWVKMLAGDAGTVMIVGDDDQSIYGWRGAKIENLHRFERDYSDTKTIRLEQNYRSTATILKASNALIANNADRLGKSLWTEGNEGEPISVYAAFNEIDESRFIVSRIEDWLRIGNKRSDVAILYRSNAQSRVLEETLLRAGMPYLVYGGFRFFDRAEIKDVMAYLRLTNNRDDDTAFERVVNTPTRGIGNKTISEVRLIARERQLSLWQAAKEIIQDKSLSLRAHNALTAFLTLLDEISNA</sequence>
<comment type="catalytic activity">
    <reaction evidence="8">
        <text>ATP + H2O = ADP + phosphate + H(+)</text>
        <dbReference type="Rhea" id="RHEA:13065"/>
        <dbReference type="ChEBI" id="CHEBI:15377"/>
        <dbReference type="ChEBI" id="CHEBI:15378"/>
        <dbReference type="ChEBI" id="CHEBI:30616"/>
        <dbReference type="ChEBI" id="CHEBI:43474"/>
        <dbReference type="ChEBI" id="CHEBI:456216"/>
        <dbReference type="EC" id="5.6.2.4"/>
    </reaction>
</comment>
<dbReference type="CDD" id="cd17932">
    <property type="entry name" value="DEXQc_UvrD"/>
    <property type="match status" value="1"/>
</dbReference>
<accession>X0ZM69</accession>
<dbReference type="Gene3D" id="1.10.486.10">
    <property type="entry name" value="PCRA, domain 4"/>
    <property type="match status" value="1"/>
</dbReference>
<dbReference type="GO" id="GO:0000725">
    <property type="term" value="P:recombinational repair"/>
    <property type="evidence" value="ECO:0007669"/>
    <property type="project" value="TreeGrafter"/>
</dbReference>
<dbReference type="GO" id="GO:0005829">
    <property type="term" value="C:cytosol"/>
    <property type="evidence" value="ECO:0007669"/>
    <property type="project" value="TreeGrafter"/>
</dbReference>
<evidence type="ECO:0000256" key="4">
    <source>
        <dbReference type="ARBA" id="ARBA00022840"/>
    </source>
</evidence>
<dbReference type="InterPro" id="IPR014017">
    <property type="entry name" value="DNA_helicase_UvrD-like_C"/>
</dbReference>
<dbReference type="Pfam" id="PF13361">
    <property type="entry name" value="UvrD_C"/>
    <property type="match status" value="1"/>
</dbReference>
<evidence type="ECO:0000256" key="7">
    <source>
        <dbReference type="ARBA" id="ARBA00034808"/>
    </source>
</evidence>
<evidence type="ECO:0000256" key="2">
    <source>
        <dbReference type="ARBA" id="ARBA00022801"/>
    </source>
</evidence>
<dbReference type="GO" id="GO:0016787">
    <property type="term" value="F:hydrolase activity"/>
    <property type="evidence" value="ECO:0007669"/>
    <property type="project" value="UniProtKB-KW"/>
</dbReference>
<evidence type="ECO:0000259" key="9">
    <source>
        <dbReference type="PROSITE" id="PS51198"/>
    </source>
</evidence>
<keyword evidence="4" id="KW-0067">ATP-binding</keyword>
<keyword evidence="5" id="KW-0413">Isomerase</keyword>
<evidence type="ECO:0000256" key="5">
    <source>
        <dbReference type="ARBA" id="ARBA00023235"/>
    </source>
</evidence>
<dbReference type="PANTHER" id="PTHR11070:SF2">
    <property type="entry name" value="ATP-DEPENDENT DNA HELICASE SRS2"/>
    <property type="match status" value="1"/>
</dbReference>
<dbReference type="SUPFAM" id="SSF52540">
    <property type="entry name" value="P-loop containing nucleoside triphosphate hydrolases"/>
    <property type="match status" value="1"/>
</dbReference>
<keyword evidence="2" id="KW-0378">Hydrolase</keyword>
<keyword evidence="3" id="KW-0347">Helicase</keyword>
<name>X0ZM69_9ZZZZ</name>
<evidence type="ECO:0000313" key="11">
    <source>
        <dbReference type="EMBL" id="GAG59192.1"/>
    </source>
</evidence>
<proteinExistence type="predicted"/>
<dbReference type="InterPro" id="IPR014016">
    <property type="entry name" value="UvrD-like_ATP-bd"/>
</dbReference>
<feature type="non-terminal residue" evidence="11">
    <location>
        <position position="1"/>
    </location>
</feature>
<comment type="catalytic activity">
    <reaction evidence="6">
        <text>Couples ATP hydrolysis with the unwinding of duplex DNA by translocating in the 3'-5' direction.</text>
        <dbReference type="EC" id="5.6.2.4"/>
    </reaction>
</comment>
<dbReference type="EMBL" id="BART01004964">
    <property type="protein sequence ID" value="GAG59192.1"/>
    <property type="molecule type" value="Genomic_DNA"/>
</dbReference>
<evidence type="ECO:0000256" key="6">
    <source>
        <dbReference type="ARBA" id="ARBA00034617"/>
    </source>
</evidence>
<dbReference type="PANTHER" id="PTHR11070">
    <property type="entry name" value="UVRD / RECB / PCRA DNA HELICASE FAMILY MEMBER"/>
    <property type="match status" value="1"/>
</dbReference>
<dbReference type="Gene3D" id="3.40.50.300">
    <property type="entry name" value="P-loop containing nucleotide triphosphate hydrolases"/>
    <property type="match status" value="2"/>
</dbReference>
<evidence type="ECO:0000256" key="1">
    <source>
        <dbReference type="ARBA" id="ARBA00022741"/>
    </source>
</evidence>
<dbReference type="Pfam" id="PF00580">
    <property type="entry name" value="UvrD-helicase"/>
    <property type="match status" value="1"/>
</dbReference>
<dbReference type="PROSITE" id="PS51198">
    <property type="entry name" value="UVRD_HELICASE_ATP_BIND"/>
    <property type="match status" value="1"/>
</dbReference>
<feature type="domain" description="UvrD-like helicase C-terminal" evidence="10">
    <location>
        <begin position="92"/>
        <end position="276"/>
    </location>
</feature>
<reference evidence="11" key="1">
    <citation type="journal article" date="2014" name="Front. Microbiol.">
        <title>High frequency of phylogenetically diverse reductive dehalogenase-homologous genes in deep subseafloor sedimentary metagenomes.</title>
        <authorList>
            <person name="Kawai M."/>
            <person name="Futagami T."/>
            <person name="Toyoda A."/>
            <person name="Takaki Y."/>
            <person name="Nishi S."/>
            <person name="Hori S."/>
            <person name="Arai W."/>
            <person name="Tsubouchi T."/>
            <person name="Morono Y."/>
            <person name="Uchiyama I."/>
            <person name="Ito T."/>
            <person name="Fujiyama A."/>
            <person name="Inagaki F."/>
            <person name="Takami H."/>
        </authorList>
    </citation>
    <scope>NUCLEOTIDE SEQUENCE</scope>
    <source>
        <strain evidence="11">Expedition CK06-06</strain>
    </source>
</reference>
<evidence type="ECO:0000259" key="10">
    <source>
        <dbReference type="PROSITE" id="PS51217"/>
    </source>
</evidence>
<dbReference type="GO" id="GO:0033202">
    <property type="term" value="C:DNA helicase complex"/>
    <property type="evidence" value="ECO:0007669"/>
    <property type="project" value="TreeGrafter"/>
</dbReference>
<dbReference type="InterPro" id="IPR027417">
    <property type="entry name" value="P-loop_NTPase"/>
</dbReference>
<dbReference type="GO" id="GO:0005524">
    <property type="term" value="F:ATP binding"/>
    <property type="evidence" value="ECO:0007669"/>
    <property type="project" value="UniProtKB-KW"/>
</dbReference>
<feature type="domain" description="UvrD-like helicase ATP-binding" evidence="9">
    <location>
        <begin position="1"/>
        <end position="91"/>
    </location>
</feature>
<keyword evidence="1" id="KW-0547">Nucleotide-binding</keyword>
<dbReference type="GO" id="GO:0003677">
    <property type="term" value="F:DNA binding"/>
    <property type="evidence" value="ECO:0007669"/>
    <property type="project" value="InterPro"/>
</dbReference>
<dbReference type="PROSITE" id="PS51217">
    <property type="entry name" value="UVRD_HELICASE_CTER"/>
    <property type="match status" value="1"/>
</dbReference>
<comment type="caution">
    <text evidence="11">The sequence shown here is derived from an EMBL/GenBank/DDBJ whole genome shotgun (WGS) entry which is preliminary data.</text>
</comment>
<dbReference type="GO" id="GO:0043138">
    <property type="term" value="F:3'-5' DNA helicase activity"/>
    <property type="evidence" value="ECO:0007669"/>
    <property type="project" value="UniProtKB-EC"/>
</dbReference>
<dbReference type="EC" id="5.6.2.4" evidence="7"/>
<dbReference type="InterPro" id="IPR000212">
    <property type="entry name" value="DNA_helicase_UvrD/REP"/>
</dbReference>
<evidence type="ECO:0000256" key="8">
    <source>
        <dbReference type="ARBA" id="ARBA00048988"/>
    </source>
</evidence>
<dbReference type="AlphaFoldDB" id="X0ZM69"/>
<protein>
    <recommendedName>
        <fullName evidence="7">DNA 3'-5' helicase</fullName>
        <ecNumber evidence="7">5.6.2.4</ecNumber>
    </recommendedName>
</protein>
<evidence type="ECO:0000256" key="3">
    <source>
        <dbReference type="ARBA" id="ARBA00022806"/>
    </source>
</evidence>
<gene>
    <name evidence="11" type="ORF">S01H4_11950</name>
</gene>